<evidence type="ECO:0008006" key="5">
    <source>
        <dbReference type="Google" id="ProtNLM"/>
    </source>
</evidence>
<evidence type="ECO:0000313" key="4">
    <source>
        <dbReference type="Proteomes" id="UP000009154"/>
    </source>
</evidence>
<evidence type="ECO:0000259" key="1">
    <source>
        <dbReference type="Pfam" id="PF01796"/>
    </source>
</evidence>
<reference evidence="3 4" key="1">
    <citation type="journal article" date="2012" name="Appl. Environ. Microbiol.">
        <title>Involvement of two latex-clearing proteins during rubber degradation and insights into the subsequent degradation pathway revealed by the genome sequence of Gordonia polyisoprenivorans strain VH2.</title>
        <authorList>
            <person name="Hiessl S."/>
            <person name="Schuldes J."/>
            <person name="Thurmer A."/>
            <person name="Halbsguth T."/>
            <person name="Broker D."/>
            <person name="Angelov A."/>
            <person name="Liebl W."/>
            <person name="Daniel R."/>
            <person name="Steinbuchel A."/>
        </authorList>
    </citation>
    <scope>NUCLEOTIDE SEQUENCE [LARGE SCALE GENOMIC DNA]</scope>
    <source>
        <strain evidence="4">DSM 44266 / VH2</strain>
    </source>
</reference>
<dbReference type="InterPro" id="IPR052513">
    <property type="entry name" value="Thioester_dehydratase-like"/>
</dbReference>
<gene>
    <name evidence="3" type="ordered locus">GPOL_c25430</name>
</gene>
<dbReference type="Gene3D" id="6.10.30.10">
    <property type="match status" value="1"/>
</dbReference>
<evidence type="ECO:0000259" key="2">
    <source>
        <dbReference type="Pfam" id="PF12172"/>
    </source>
</evidence>
<dbReference type="STRING" id="1112204.GPOL_c25430"/>
<dbReference type="Proteomes" id="UP000009154">
    <property type="component" value="Chromosome"/>
</dbReference>
<proteinExistence type="predicted"/>
<accession>H6N4J0</accession>
<dbReference type="PANTHER" id="PTHR34075:SF5">
    <property type="entry name" value="BLR3430 PROTEIN"/>
    <property type="match status" value="1"/>
</dbReference>
<organism evidence="3 4">
    <name type="scientific">Gordonia polyisoprenivorans (strain DSM 44266 / VH2)</name>
    <dbReference type="NCBI Taxonomy" id="1112204"/>
    <lineage>
        <taxon>Bacteria</taxon>
        <taxon>Bacillati</taxon>
        <taxon>Actinomycetota</taxon>
        <taxon>Actinomycetes</taxon>
        <taxon>Mycobacteriales</taxon>
        <taxon>Gordoniaceae</taxon>
        <taxon>Gordonia</taxon>
    </lineage>
</organism>
<dbReference type="PANTHER" id="PTHR34075">
    <property type="entry name" value="BLR3430 PROTEIN"/>
    <property type="match status" value="1"/>
</dbReference>
<evidence type="ECO:0000313" key="3">
    <source>
        <dbReference type="EMBL" id="AFA73572.1"/>
    </source>
</evidence>
<feature type="domain" description="ChsH2 C-terminal OB-fold" evidence="1">
    <location>
        <begin position="54"/>
        <end position="121"/>
    </location>
</feature>
<dbReference type="InterPro" id="IPR002878">
    <property type="entry name" value="ChsH2_C"/>
</dbReference>
<dbReference type="InterPro" id="IPR022002">
    <property type="entry name" value="ChsH2_Znr"/>
</dbReference>
<feature type="domain" description="ChsH2 rubredoxin-like zinc ribbon" evidence="2">
    <location>
        <begin position="17"/>
        <end position="52"/>
    </location>
</feature>
<sequence length="136" mass="15022">MLRQSPIPDELDAPFYAAANEDRLVIQFCTDCDRWQYPPKHNCSACSHSTGLVWRQVSGDGTIYSFAVVHDTQIAVLRDELPFTAAVIELNECPGIVMVSHIHASSPGDVEIGLAVRVTFVPTVATDQKVPEWVLQ</sequence>
<dbReference type="InterPro" id="IPR012340">
    <property type="entry name" value="NA-bd_OB-fold"/>
</dbReference>
<dbReference type="eggNOG" id="COG1545">
    <property type="taxonomic scope" value="Bacteria"/>
</dbReference>
<dbReference type="SUPFAM" id="SSF50249">
    <property type="entry name" value="Nucleic acid-binding proteins"/>
    <property type="match status" value="1"/>
</dbReference>
<dbReference type="HOGENOM" id="CLU_119412_1_1_11"/>
<dbReference type="Pfam" id="PF01796">
    <property type="entry name" value="OB_ChsH2_C"/>
    <property type="match status" value="1"/>
</dbReference>
<keyword evidence="4" id="KW-1185">Reference proteome</keyword>
<protein>
    <recommendedName>
        <fullName evidence="5">DUF35 domain-containing protein</fullName>
    </recommendedName>
</protein>
<name>H6N4J0_GORPV</name>
<dbReference type="KEGG" id="gpo:GPOL_c25430"/>
<dbReference type="AlphaFoldDB" id="H6N4J0"/>
<dbReference type="Pfam" id="PF12172">
    <property type="entry name" value="zf-ChsH2"/>
    <property type="match status" value="1"/>
</dbReference>
<dbReference type="EMBL" id="CP003119">
    <property type="protein sequence ID" value="AFA73572.1"/>
    <property type="molecule type" value="Genomic_DNA"/>
</dbReference>